<evidence type="ECO:0000313" key="3">
    <source>
        <dbReference type="Proteomes" id="UP000886523"/>
    </source>
</evidence>
<reference evidence="2" key="1">
    <citation type="journal article" date="2020" name="Nat. Commun.">
        <title>Large-scale genome sequencing of mycorrhizal fungi provides insights into the early evolution of symbiotic traits.</title>
        <authorList>
            <person name="Miyauchi S."/>
            <person name="Kiss E."/>
            <person name="Kuo A."/>
            <person name="Drula E."/>
            <person name="Kohler A."/>
            <person name="Sanchez-Garcia M."/>
            <person name="Morin E."/>
            <person name="Andreopoulos B."/>
            <person name="Barry K.W."/>
            <person name="Bonito G."/>
            <person name="Buee M."/>
            <person name="Carver A."/>
            <person name="Chen C."/>
            <person name="Cichocki N."/>
            <person name="Clum A."/>
            <person name="Culley D."/>
            <person name="Crous P.W."/>
            <person name="Fauchery L."/>
            <person name="Girlanda M."/>
            <person name="Hayes R.D."/>
            <person name="Keri Z."/>
            <person name="LaButti K."/>
            <person name="Lipzen A."/>
            <person name="Lombard V."/>
            <person name="Magnuson J."/>
            <person name="Maillard F."/>
            <person name="Murat C."/>
            <person name="Nolan M."/>
            <person name="Ohm R.A."/>
            <person name="Pangilinan J."/>
            <person name="Pereira M.F."/>
            <person name="Perotto S."/>
            <person name="Peter M."/>
            <person name="Pfister S."/>
            <person name="Riley R."/>
            <person name="Sitrit Y."/>
            <person name="Stielow J.B."/>
            <person name="Szollosi G."/>
            <person name="Zifcakova L."/>
            <person name="Stursova M."/>
            <person name="Spatafora J.W."/>
            <person name="Tedersoo L."/>
            <person name="Vaario L.M."/>
            <person name="Yamada A."/>
            <person name="Yan M."/>
            <person name="Wang P."/>
            <person name="Xu J."/>
            <person name="Bruns T."/>
            <person name="Baldrian P."/>
            <person name="Vilgalys R."/>
            <person name="Dunand C."/>
            <person name="Henrissat B."/>
            <person name="Grigoriev I.V."/>
            <person name="Hibbett D."/>
            <person name="Nagy L.G."/>
            <person name="Martin F.M."/>
        </authorList>
    </citation>
    <scope>NUCLEOTIDE SEQUENCE</scope>
    <source>
        <strain evidence="2">UP504</strain>
    </source>
</reference>
<keyword evidence="1" id="KW-0472">Membrane</keyword>
<feature type="transmembrane region" description="Helical" evidence="1">
    <location>
        <begin position="177"/>
        <end position="198"/>
    </location>
</feature>
<dbReference type="AlphaFoldDB" id="A0A9P6AHN8"/>
<sequence length="308" mass="35074">MSHLSQEAVLLWSILGGMLLVFLVWHLWKFDRFNCLYLRSNKDGRNGGFKRLMTYSYLCSIPLLLFYGVTITVIKYCEGYFISGDSVVPLPYALWGKGAQHWITILYVALSLAWALEIVSHLEELNFWLFLLALQAPQNWFKSPYFFTWAIGSILALAGLPATVLATRHDPLKAESWLFFVGSMFDLLITLASLKVLWQFPRFLVLVRNQGADPETMVRLETYSQLNSIRVLFRFLFVIPLFILAVDGIRPGHTHTVNQHMFATDFLAMIAGIGCFVSSMLTLLVFFPRSVVQESGYTVVHPDTLSKA</sequence>
<feature type="transmembrane region" description="Helical" evidence="1">
    <location>
        <begin position="146"/>
        <end position="165"/>
    </location>
</feature>
<dbReference type="OrthoDB" id="2384193at2759"/>
<accession>A0A9P6AHN8</accession>
<organism evidence="2 3">
    <name type="scientific">Hydnum rufescens UP504</name>
    <dbReference type="NCBI Taxonomy" id="1448309"/>
    <lineage>
        <taxon>Eukaryota</taxon>
        <taxon>Fungi</taxon>
        <taxon>Dikarya</taxon>
        <taxon>Basidiomycota</taxon>
        <taxon>Agaricomycotina</taxon>
        <taxon>Agaricomycetes</taxon>
        <taxon>Cantharellales</taxon>
        <taxon>Hydnaceae</taxon>
        <taxon>Hydnum</taxon>
    </lineage>
</organism>
<feature type="transmembrane region" description="Helical" evidence="1">
    <location>
        <begin position="55"/>
        <end position="74"/>
    </location>
</feature>
<feature type="transmembrane region" description="Helical" evidence="1">
    <location>
        <begin position="266"/>
        <end position="287"/>
    </location>
</feature>
<feature type="transmembrane region" description="Helical" evidence="1">
    <location>
        <begin position="9"/>
        <end position="28"/>
    </location>
</feature>
<comment type="caution">
    <text evidence="2">The sequence shown here is derived from an EMBL/GenBank/DDBJ whole genome shotgun (WGS) entry which is preliminary data.</text>
</comment>
<evidence type="ECO:0000256" key="1">
    <source>
        <dbReference type="SAM" id="Phobius"/>
    </source>
</evidence>
<keyword evidence="1" id="KW-0812">Transmembrane</keyword>
<feature type="transmembrane region" description="Helical" evidence="1">
    <location>
        <begin position="228"/>
        <end position="246"/>
    </location>
</feature>
<dbReference type="Proteomes" id="UP000886523">
    <property type="component" value="Unassembled WGS sequence"/>
</dbReference>
<keyword evidence="3" id="KW-1185">Reference proteome</keyword>
<evidence type="ECO:0000313" key="2">
    <source>
        <dbReference type="EMBL" id="KAF9505903.1"/>
    </source>
</evidence>
<protein>
    <submittedName>
        <fullName evidence="2">Uncharacterized protein</fullName>
    </submittedName>
</protein>
<proteinExistence type="predicted"/>
<name>A0A9P6AHN8_9AGAM</name>
<gene>
    <name evidence="2" type="ORF">BS47DRAFT_1431394</name>
</gene>
<keyword evidence="1" id="KW-1133">Transmembrane helix</keyword>
<feature type="transmembrane region" description="Helical" evidence="1">
    <location>
        <begin position="102"/>
        <end position="122"/>
    </location>
</feature>
<dbReference type="EMBL" id="MU129132">
    <property type="protein sequence ID" value="KAF9505903.1"/>
    <property type="molecule type" value="Genomic_DNA"/>
</dbReference>